<reference evidence="3" key="1">
    <citation type="submission" date="2023-05" db="EMBL/GenBank/DDBJ databases">
        <title>Cataloging the Phylogenetic Diversity of Human Bladder Bacteria.</title>
        <authorList>
            <person name="Du J."/>
        </authorList>
    </citation>
    <scope>NUCLEOTIDE SEQUENCE</scope>
    <source>
        <strain evidence="3">UMB9978</strain>
    </source>
</reference>
<dbReference type="EMBL" id="JASODW010000004">
    <property type="protein sequence ID" value="MDK6275085.1"/>
    <property type="molecule type" value="Genomic_DNA"/>
</dbReference>
<dbReference type="InterPro" id="IPR044946">
    <property type="entry name" value="Restrct_endonuc_typeI_TRD_sf"/>
</dbReference>
<sequence length="412" mass="46072">MAAISPVKQNWFGSLPPGWQCCKIKYACQIRVQRSSNVDPYLGLEDLVSYAGLSDQWDPEKAKLSTGNGTLALPGDVVFSKLRVYLAKGLVARRPLRCTTELIILNPRGVIADYLNWILKSEAFISYLNTASYGARMPRISPEFLLESAIPVPSLDEQQKISSLIGRKTTEIDDLVKKLERERELLERYRRELIANTVTRGLEPDAPMKDSGIDWIGAMPSHWSLLRISALYDLRSEKVNDRDYPPLSITMNGVVPQLENVAKTSDGDNRKLVRAGDFVINSRSDRRGACGISAQDGSCSLINTVLAPKGSIYNPFFSYLFRSSLFSDEFYRWGHGIHDDLWTTNWSDMKSIQVPVPPLDQQNAIARYLDHKMDGIDSAVAGLNSQIEKLAKYRKQVINDAVTGKLRVGGEA</sequence>
<proteinExistence type="predicted"/>
<evidence type="ECO:0000313" key="4">
    <source>
        <dbReference type="Proteomes" id="UP001240483"/>
    </source>
</evidence>
<dbReference type="Gene3D" id="3.90.220.20">
    <property type="entry name" value="DNA methylase specificity domains"/>
    <property type="match status" value="2"/>
</dbReference>
<accession>A0AAP4FI70</accession>
<dbReference type="GO" id="GO:0003677">
    <property type="term" value="F:DNA binding"/>
    <property type="evidence" value="ECO:0007669"/>
    <property type="project" value="UniProtKB-KW"/>
</dbReference>
<dbReference type="RefSeq" id="WP_285333037.1">
    <property type="nucleotide sequence ID" value="NZ_JASODW010000004.1"/>
</dbReference>
<evidence type="ECO:0000313" key="3">
    <source>
        <dbReference type="EMBL" id="MDK6275085.1"/>
    </source>
</evidence>
<dbReference type="SUPFAM" id="SSF116734">
    <property type="entry name" value="DNA methylase specificity domain"/>
    <property type="match status" value="2"/>
</dbReference>
<dbReference type="PANTHER" id="PTHR43140:SF1">
    <property type="entry name" value="TYPE I RESTRICTION ENZYME ECOKI SPECIFICITY SUBUNIT"/>
    <property type="match status" value="1"/>
</dbReference>
<organism evidence="3 4">
    <name type="scientific">Pseudoglutamicibacter cumminsii</name>
    <dbReference type="NCBI Taxonomy" id="156979"/>
    <lineage>
        <taxon>Bacteria</taxon>
        <taxon>Bacillati</taxon>
        <taxon>Actinomycetota</taxon>
        <taxon>Actinomycetes</taxon>
        <taxon>Micrococcales</taxon>
        <taxon>Micrococcaceae</taxon>
        <taxon>Pseudoglutamicibacter</taxon>
    </lineage>
</organism>
<dbReference type="PANTHER" id="PTHR43140">
    <property type="entry name" value="TYPE-1 RESTRICTION ENZYME ECOKI SPECIFICITY PROTEIN"/>
    <property type="match status" value="1"/>
</dbReference>
<dbReference type="InterPro" id="IPR051212">
    <property type="entry name" value="Type-I_RE_S_subunit"/>
</dbReference>
<evidence type="ECO:0000256" key="2">
    <source>
        <dbReference type="ARBA" id="ARBA00023125"/>
    </source>
</evidence>
<evidence type="ECO:0008006" key="5">
    <source>
        <dbReference type="Google" id="ProtNLM"/>
    </source>
</evidence>
<dbReference type="AlphaFoldDB" id="A0AAP4FI70"/>
<dbReference type="Proteomes" id="UP001240483">
    <property type="component" value="Unassembled WGS sequence"/>
</dbReference>
<comment type="caution">
    <text evidence="3">The sequence shown here is derived from an EMBL/GenBank/DDBJ whole genome shotgun (WGS) entry which is preliminary data.</text>
</comment>
<evidence type="ECO:0000256" key="1">
    <source>
        <dbReference type="ARBA" id="ARBA00022747"/>
    </source>
</evidence>
<gene>
    <name evidence="3" type="ORF">QP116_04930</name>
</gene>
<dbReference type="CDD" id="cd16961">
    <property type="entry name" value="RMtype1_S_TRD-CR_like"/>
    <property type="match status" value="1"/>
</dbReference>
<keyword evidence="2" id="KW-0238">DNA-binding</keyword>
<keyword evidence="1" id="KW-0680">Restriction system</keyword>
<protein>
    <recommendedName>
        <fullName evidence="5">Restriction endonuclease subunit S</fullName>
    </recommendedName>
</protein>
<dbReference type="GO" id="GO:0009307">
    <property type="term" value="P:DNA restriction-modification system"/>
    <property type="evidence" value="ECO:0007669"/>
    <property type="project" value="UniProtKB-KW"/>
</dbReference>
<name>A0AAP4FI70_9MICC</name>